<gene>
    <name evidence="2" type="ORF">ACFQS8_08715</name>
</gene>
<protein>
    <recommendedName>
        <fullName evidence="4">Secreted protein</fullName>
    </recommendedName>
</protein>
<proteinExistence type="predicted"/>
<evidence type="ECO:0000313" key="3">
    <source>
        <dbReference type="Proteomes" id="UP001596492"/>
    </source>
</evidence>
<sequence length="300" mass="31483">MTVSTRHMTFKAALVAGVFSAVIVGGNALAQSAPIVRTAPMTGSGNNCCDLPENQVVKVPGVRAPGASVVIGAGNAGRGYSTYIQQGQGQHAGVYYFNNGGGATVAPYEASVLNNLQVEGDMQRVTETVTEQVPVTEQYCAPADVTVMAQPVQAVCIDDKGAPHPASQVFGEERIDATYNGEVFRCMAGTSMQVTVGSYNNNDASFDGGRTFSCKKGEALTHSVGGQLSCAPEAPQRNCNERSLLRRYGPGIKTISSKTPACIPSQRTVMKQVTRQVEVEKPISSSGRIVLDGGVGQNVY</sequence>
<evidence type="ECO:0000256" key="1">
    <source>
        <dbReference type="SAM" id="SignalP"/>
    </source>
</evidence>
<accession>A0ABW2IKX8</accession>
<reference evidence="3" key="1">
    <citation type="journal article" date="2019" name="Int. J. Syst. Evol. Microbiol.">
        <title>The Global Catalogue of Microorganisms (GCM) 10K type strain sequencing project: providing services to taxonomists for standard genome sequencing and annotation.</title>
        <authorList>
            <consortium name="The Broad Institute Genomics Platform"/>
            <consortium name="The Broad Institute Genome Sequencing Center for Infectious Disease"/>
            <person name="Wu L."/>
            <person name="Ma J."/>
        </authorList>
    </citation>
    <scope>NUCLEOTIDE SEQUENCE [LARGE SCALE GENOMIC DNA]</scope>
    <source>
        <strain evidence="3">CCUG 51308</strain>
    </source>
</reference>
<keyword evidence="3" id="KW-1185">Reference proteome</keyword>
<feature type="chain" id="PRO_5045732389" description="Secreted protein" evidence="1">
    <location>
        <begin position="31"/>
        <end position="300"/>
    </location>
</feature>
<evidence type="ECO:0008006" key="4">
    <source>
        <dbReference type="Google" id="ProtNLM"/>
    </source>
</evidence>
<feature type="signal peptide" evidence="1">
    <location>
        <begin position="1"/>
        <end position="30"/>
    </location>
</feature>
<name>A0ABW2IKX8_9PROT</name>
<evidence type="ECO:0000313" key="2">
    <source>
        <dbReference type="EMBL" id="MFC7291693.1"/>
    </source>
</evidence>
<keyword evidence="1" id="KW-0732">Signal</keyword>
<dbReference type="RefSeq" id="WP_382166937.1">
    <property type="nucleotide sequence ID" value="NZ_JBHTBR010000005.1"/>
</dbReference>
<organism evidence="2 3">
    <name type="scientific">Hirschia litorea</name>
    <dbReference type="NCBI Taxonomy" id="1199156"/>
    <lineage>
        <taxon>Bacteria</taxon>
        <taxon>Pseudomonadati</taxon>
        <taxon>Pseudomonadota</taxon>
        <taxon>Alphaproteobacteria</taxon>
        <taxon>Hyphomonadales</taxon>
        <taxon>Hyphomonadaceae</taxon>
        <taxon>Hirschia</taxon>
    </lineage>
</organism>
<dbReference type="Proteomes" id="UP001596492">
    <property type="component" value="Unassembled WGS sequence"/>
</dbReference>
<comment type="caution">
    <text evidence="2">The sequence shown here is derived from an EMBL/GenBank/DDBJ whole genome shotgun (WGS) entry which is preliminary data.</text>
</comment>
<dbReference type="EMBL" id="JBHTBR010000005">
    <property type="protein sequence ID" value="MFC7291693.1"/>
    <property type="molecule type" value="Genomic_DNA"/>
</dbReference>